<proteinExistence type="predicted"/>
<evidence type="ECO:0000313" key="2">
    <source>
        <dbReference type="Proteomes" id="UP000814140"/>
    </source>
</evidence>
<gene>
    <name evidence="1" type="ORF">BV25DRAFT_1766343</name>
</gene>
<sequence>SLLSMPLPGTKHAPPKFKGDHAQIRQFIWLYSRLCDENNVQSGNDRCRGITQYCSRGVAEFIEALDSYVRGNWNRLQADLLKYYDAELYDNRFMKKDLVTFVKKTKSRRMGDMKSWRRYTRGFIKIAGWLVRRGKLTDREYNIYFWSGIGRGLRAKIESRLIAANPNRDRAQPYSMEEVNDVTEGILQRDTFDQELEDSDDDVGTDWLGESDSDDDTSTDEDVRYGGHSARSSSHKKKKGGKKKRVRFPDSDSDEPTRPAKRRESRGKNKARGEQDKVEDMIKQMSSMSVHDSNYALVYYRALKLDNTIATIVPPP</sequence>
<name>A0ACB8SP62_9AGAM</name>
<accession>A0ACB8SP62</accession>
<feature type="non-terminal residue" evidence="1">
    <location>
        <position position="316"/>
    </location>
</feature>
<dbReference type="EMBL" id="MU277244">
    <property type="protein sequence ID" value="KAI0057653.1"/>
    <property type="molecule type" value="Genomic_DNA"/>
</dbReference>
<reference evidence="1" key="2">
    <citation type="journal article" date="2022" name="New Phytol.">
        <title>Evolutionary transition to the ectomycorrhizal habit in the genomes of a hyperdiverse lineage of mushroom-forming fungi.</title>
        <authorList>
            <person name="Looney B."/>
            <person name="Miyauchi S."/>
            <person name="Morin E."/>
            <person name="Drula E."/>
            <person name="Courty P.E."/>
            <person name="Kohler A."/>
            <person name="Kuo A."/>
            <person name="LaButti K."/>
            <person name="Pangilinan J."/>
            <person name="Lipzen A."/>
            <person name="Riley R."/>
            <person name="Andreopoulos W."/>
            <person name="He G."/>
            <person name="Johnson J."/>
            <person name="Nolan M."/>
            <person name="Tritt A."/>
            <person name="Barry K.W."/>
            <person name="Grigoriev I.V."/>
            <person name="Nagy L.G."/>
            <person name="Hibbett D."/>
            <person name="Henrissat B."/>
            <person name="Matheny P.B."/>
            <person name="Labbe J."/>
            <person name="Martin F.M."/>
        </authorList>
    </citation>
    <scope>NUCLEOTIDE SEQUENCE</scope>
    <source>
        <strain evidence="1">HHB10654</strain>
    </source>
</reference>
<reference evidence="1" key="1">
    <citation type="submission" date="2021-03" db="EMBL/GenBank/DDBJ databases">
        <authorList>
            <consortium name="DOE Joint Genome Institute"/>
            <person name="Ahrendt S."/>
            <person name="Looney B.P."/>
            <person name="Miyauchi S."/>
            <person name="Morin E."/>
            <person name="Drula E."/>
            <person name="Courty P.E."/>
            <person name="Chicoki N."/>
            <person name="Fauchery L."/>
            <person name="Kohler A."/>
            <person name="Kuo A."/>
            <person name="Labutti K."/>
            <person name="Pangilinan J."/>
            <person name="Lipzen A."/>
            <person name="Riley R."/>
            <person name="Andreopoulos W."/>
            <person name="He G."/>
            <person name="Johnson J."/>
            <person name="Barry K.W."/>
            <person name="Grigoriev I.V."/>
            <person name="Nagy L."/>
            <person name="Hibbett D."/>
            <person name="Henrissat B."/>
            <person name="Matheny P.B."/>
            <person name="Labbe J."/>
            <person name="Martin F."/>
        </authorList>
    </citation>
    <scope>NUCLEOTIDE SEQUENCE</scope>
    <source>
        <strain evidence="1">HHB10654</strain>
    </source>
</reference>
<organism evidence="1 2">
    <name type="scientific">Artomyces pyxidatus</name>
    <dbReference type="NCBI Taxonomy" id="48021"/>
    <lineage>
        <taxon>Eukaryota</taxon>
        <taxon>Fungi</taxon>
        <taxon>Dikarya</taxon>
        <taxon>Basidiomycota</taxon>
        <taxon>Agaricomycotina</taxon>
        <taxon>Agaricomycetes</taxon>
        <taxon>Russulales</taxon>
        <taxon>Auriscalpiaceae</taxon>
        <taxon>Artomyces</taxon>
    </lineage>
</organism>
<evidence type="ECO:0000313" key="1">
    <source>
        <dbReference type="EMBL" id="KAI0057653.1"/>
    </source>
</evidence>
<comment type="caution">
    <text evidence="1">The sequence shown here is derived from an EMBL/GenBank/DDBJ whole genome shotgun (WGS) entry which is preliminary data.</text>
</comment>
<dbReference type="Proteomes" id="UP000814140">
    <property type="component" value="Unassembled WGS sequence"/>
</dbReference>
<keyword evidence="2" id="KW-1185">Reference proteome</keyword>
<feature type="non-terminal residue" evidence="1">
    <location>
        <position position="1"/>
    </location>
</feature>
<protein>
    <submittedName>
        <fullName evidence="1">Uncharacterized protein</fullName>
    </submittedName>
</protein>